<evidence type="ECO:0000313" key="2">
    <source>
        <dbReference type="Proteomes" id="UP000279227"/>
    </source>
</evidence>
<accession>A0A448AW67</accession>
<gene>
    <name evidence="1" type="ORF">NCTC11432_00100</name>
</gene>
<dbReference type="STRING" id="525257.HMPREF0204_14380"/>
<dbReference type="AlphaFoldDB" id="A0A448AW67"/>
<dbReference type="GeneID" id="93022713"/>
<evidence type="ECO:0000313" key="1">
    <source>
        <dbReference type="EMBL" id="VEE04531.1"/>
    </source>
</evidence>
<dbReference type="EMBL" id="LR134289">
    <property type="protein sequence ID" value="VEE04531.1"/>
    <property type="molecule type" value="Genomic_DNA"/>
</dbReference>
<dbReference type="KEGG" id="cgle:NCTC11432_00100"/>
<reference evidence="1 2" key="1">
    <citation type="submission" date="2018-12" db="EMBL/GenBank/DDBJ databases">
        <authorList>
            <consortium name="Pathogen Informatics"/>
        </authorList>
    </citation>
    <scope>NUCLEOTIDE SEQUENCE [LARGE SCALE GENOMIC DNA]</scope>
    <source>
        <strain evidence="1 2">NCTC11432</strain>
    </source>
</reference>
<protein>
    <recommendedName>
        <fullName evidence="3">Lipoprotein</fullName>
    </recommendedName>
</protein>
<sequence>MNAIFKSILSVVFVLVFLGCSIPTDFYIQNLTETKKTVKINYKKRMVKELSEGFYGTLSFNYENDIVQPKFFRKNKNLKSLEKKIDSSGATLEINPHSTVRIEKTHNFMWKWYIVDVEIDGQKYSIDEIIKKSENIKDDYIFKIE</sequence>
<proteinExistence type="predicted"/>
<evidence type="ECO:0008006" key="3">
    <source>
        <dbReference type="Google" id="ProtNLM"/>
    </source>
</evidence>
<dbReference type="OrthoDB" id="1272252at2"/>
<dbReference type="RefSeq" id="WP_002980279.1">
    <property type="nucleotide sequence ID" value="NZ_CP068486.1"/>
</dbReference>
<name>A0A448AW67_CHRGE</name>
<dbReference type="PROSITE" id="PS51257">
    <property type="entry name" value="PROKAR_LIPOPROTEIN"/>
    <property type="match status" value="1"/>
</dbReference>
<organism evidence="1 2">
    <name type="scientific">Chryseobacterium gleum</name>
    <name type="common">Flavobacterium gleum</name>
    <dbReference type="NCBI Taxonomy" id="250"/>
    <lineage>
        <taxon>Bacteria</taxon>
        <taxon>Pseudomonadati</taxon>
        <taxon>Bacteroidota</taxon>
        <taxon>Flavobacteriia</taxon>
        <taxon>Flavobacteriales</taxon>
        <taxon>Weeksellaceae</taxon>
        <taxon>Chryseobacterium group</taxon>
        <taxon>Chryseobacterium</taxon>
    </lineage>
</organism>
<dbReference type="Proteomes" id="UP000279227">
    <property type="component" value="Chromosome"/>
</dbReference>